<gene>
    <name evidence="1" type="ORF">Hgul01_01432</name>
</gene>
<evidence type="ECO:0000313" key="2">
    <source>
        <dbReference type="Proteomes" id="UP001428290"/>
    </source>
</evidence>
<keyword evidence="2" id="KW-1185">Reference proteome</keyword>
<protein>
    <submittedName>
        <fullName evidence="1">Uncharacterized protein</fullName>
    </submittedName>
</protein>
<evidence type="ECO:0000313" key="1">
    <source>
        <dbReference type="EMBL" id="GAA5527644.1"/>
    </source>
</evidence>
<comment type="caution">
    <text evidence="1">The sequence shown here is derived from an EMBL/GenBank/DDBJ whole genome shotgun (WGS) entry which is preliminary data.</text>
</comment>
<proteinExistence type="predicted"/>
<dbReference type="Proteomes" id="UP001428290">
    <property type="component" value="Unassembled WGS sequence"/>
</dbReference>
<accession>A0ABP9WX47</accession>
<dbReference type="RefSeq" id="WP_345721268.1">
    <property type="nucleotide sequence ID" value="NZ_BAABRU010000004.1"/>
</dbReference>
<name>A0ABP9WX47_9CHLR</name>
<reference evidence="1 2" key="1">
    <citation type="submission" date="2024-02" db="EMBL/GenBank/DDBJ databases">
        <title>Herpetosiphon gulosus NBRC 112829.</title>
        <authorList>
            <person name="Ichikawa N."/>
            <person name="Katano-Makiyama Y."/>
            <person name="Hidaka K."/>
        </authorList>
    </citation>
    <scope>NUCLEOTIDE SEQUENCE [LARGE SCALE GENOMIC DNA]</scope>
    <source>
        <strain evidence="1 2">NBRC 112829</strain>
    </source>
</reference>
<dbReference type="EMBL" id="BAABRU010000004">
    <property type="protein sequence ID" value="GAA5527644.1"/>
    <property type="molecule type" value="Genomic_DNA"/>
</dbReference>
<sequence length="72" mass="7936">MNTLPALTSQRILNDTMALLQTYIPLQATGYRCQTAYGTALSDLAEWIQETLGETLPPFADRETDSMAIAID</sequence>
<organism evidence="1 2">
    <name type="scientific">Herpetosiphon gulosus</name>
    <dbReference type="NCBI Taxonomy" id="1973496"/>
    <lineage>
        <taxon>Bacteria</taxon>
        <taxon>Bacillati</taxon>
        <taxon>Chloroflexota</taxon>
        <taxon>Chloroflexia</taxon>
        <taxon>Herpetosiphonales</taxon>
        <taxon>Herpetosiphonaceae</taxon>
        <taxon>Herpetosiphon</taxon>
    </lineage>
</organism>